<evidence type="ECO:0000259" key="3">
    <source>
        <dbReference type="PROSITE" id="PS50110"/>
    </source>
</evidence>
<evidence type="ECO:0000313" key="4">
    <source>
        <dbReference type="EMBL" id="MFC5810375.1"/>
    </source>
</evidence>
<proteinExistence type="predicted"/>
<dbReference type="Proteomes" id="UP001596112">
    <property type="component" value="Unassembled WGS sequence"/>
</dbReference>
<accession>A0ABW1BBF1</accession>
<dbReference type="EMBL" id="JBHSNZ010000016">
    <property type="protein sequence ID" value="MFC5810375.1"/>
    <property type="molecule type" value="Genomic_DNA"/>
</dbReference>
<feature type="region of interest" description="Disordered" evidence="2">
    <location>
        <begin position="36"/>
        <end position="55"/>
    </location>
</feature>
<name>A0ABW1BBF1_9ACTN</name>
<protein>
    <recommendedName>
        <fullName evidence="3">Response regulatory domain-containing protein</fullName>
    </recommendedName>
</protein>
<evidence type="ECO:0000313" key="5">
    <source>
        <dbReference type="Proteomes" id="UP001596112"/>
    </source>
</evidence>
<dbReference type="InterPro" id="IPR011006">
    <property type="entry name" value="CheY-like_superfamily"/>
</dbReference>
<dbReference type="InterPro" id="IPR001789">
    <property type="entry name" value="Sig_transdc_resp-reg_receiver"/>
</dbReference>
<dbReference type="PROSITE" id="PS50110">
    <property type="entry name" value="RESPONSE_REGULATORY"/>
    <property type="match status" value="1"/>
</dbReference>
<feature type="domain" description="Response regulatory" evidence="3">
    <location>
        <begin position="1"/>
        <end position="34"/>
    </location>
</feature>
<evidence type="ECO:0000256" key="2">
    <source>
        <dbReference type="SAM" id="MobiDB-lite"/>
    </source>
</evidence>
<comment type="caution">
    <text evidence="1">Lacks conserved residue(s) required for the propagation of feature annotation.</text>
</comment>
<dbReference type="SUPFAM" id="SSF52172">
    <property type="entry name" value="CheY-like"/>
    <property type="match status" value="1"/>
</dbReference>
<reference evidence="5" key="1">
    <citation type="journal article" date="2019" name="Int. J. Syst. Evol. Microbiol.">
        <title>The Global Catalogue of Microorganisms (GCM) 10K type strain sequencing project: providing services to taxonomists for standard genome sequencing and annotation.</title>
        <authorList>
            <consortium name="The Broad Institute Genomics Platform"/>
            <consortium name="The Broad Institute Genome Sequencing Center for Infectious Disease"/>
            <person name="Wu L."/>
            <person name="Ma J."/>
        </authorList>
    </citation>
    <scope>NUCLEOTIDE SEQUENCE [LARGE SCALE GENOMIC DNA]</scope>
    <source>
        <strain evidence="5">JCM 9918</strain>
    </source>
</reference>
<gene>
    <name evidence="4" type="ORF">ACFQGO_23240</name>
</gene>
<keyword evidence="5" id="KW-1185">Reference proteome</keyword>
<dbReference type="RefSeq" id="WP_272170354.1">
    <property type="nucleotide sequence ID" value="NZ_JBHSNZ010000016.1"/>
</dbReference>
<organism evidence="4 5">
    <name type="scientific">Streptomyces heilongjiangensis</name>
    <dbReference type="NCBI Taxonomy" id="945052"/>
    <lineage>
        <taxon>Bacteria</taxon>
        <taxon>Bacillati</taxon>
        <taxon>Actinomycetota</taxon>
        <taxon>Actinomycetes</taxon>
        <taxon>Kitasatosporales</taxon>
        <taxon>Streptomycetaceae</taxon>
        <taxon>Streptomyces</taxon>
    </lineage>
</organism>
<comment type="caution">
    <text evidence="4">The sequence shown here is derived from an EMBL/GenBank/DDBJ whole genome shotgun (WGS) entry which is preliminary data.</text>
</comment>
<dbReference type="Gene3D" id="3.40.50.2300">
    <property type="match status" value="1"/>
</dbReference>
<evidence type="ECO:0000256" key="1">
    <source>
        <dbReference type="PROSITE-ProRule" id="PRU00169"/>
    </source>
</evidence>
<sequence length="55" mass="5897">MPGDREKSIARGADDCVPRPVDVDQLLTVVCAVLDPEGVEPSPEKHTEENEAPSP</sequence>